<evidence type="ECO:0000313" key="1">
    <source>
        <dbReference type="EMBL" id="KAF0706763.1"/>
    </source>
</evidence>
<sequence length="147" mass="17037">MSQEEIVRNIMKGLKPNIARYIGIIGNKNLNELKENVRKYEMIEFMVTGHIPQTPSEFKTDIIKNQLNQINSQTIEDNKISDEIKELKQIIQKSLNMSEKQNSNNFSHANKKCDICGLNNHNTNNCFKKPNHNYTTISKMSVNTFIH</sequence>
<accession>A0A6G0VRL5</accession>
<comment type="caution">
    <text evidence="1">The sequence shown here is derived from an EMBL/GenBank/DDBJ whole genome shotgun (WGS) entry which is preliminary data.</text>
</comment>
<name>A0A6G0VRL5_APHCR</name>
<dbReference type="GO" id="GO:0016301">
    <property type="term" value="F:kinase activity"/>
    <property type="evidence" value="ECO:0007669"/>
    <property type="project" value="UniProtKB-KW"/>
</dbReference>
<keyword evidence="1" id="KW-0418">Kinase</keyword>
<reference evidence="1 2" key="1">
    <citation type="submission" date="2019-08" db="EMBL/GenBank/DDBJ databases">
        <title>Whole genome of Aphis craccivora.</title>
        <authorList>
            <person name="Voronova N.V."/>
            <person name="Shulinski R.S."/>
            <person name="Bandarenka Y.V."/>
            <person name="Zhorov D.G."/>
            <person name="Warner D."/>
        </authorList>
    </citation>
    <scope>NUCLEOTIDE SEQUENCE [LARGE SCALE GENOMIC DNA]</scope>
    <source>
        <strain evidence="1">180601</strain>
        <tissue evidence="1">Whole Body</tissue>
    </source>
</reference>
<keyword evidence="1" id="KW-0808">Transferase</keyword>
<dbReference type="EMBL" id="VUJU01012794">
    <property type="protein sequence ID" value="KAF0706763.1"/>
    <property type="molecule type" value="Genomic_DNA"/>
</dbReference>
<organism evidence="1 2">
    <name type="scientific">Aphis craccivora</name>
    <name type="common">Cowpea aphid</name>
    <dbReference type="NCBI Taxonomy" id="307492"/>
    <lineage>
        <taxon>Eukaryota</taxon>
        <taxon>Metazoa</taxon>
        <taxon>Ecdysozoa</taxon>
        <taxon>Arthropoda</taxon>
        <taxon>Hexapoda</taxon>
        <taxon>Insecta</taxon>
        <taxon>Pterygota</taxon>
        <taxon>Neoptera</taxon>
        <taxon>Paraneoptera</taxon>
        <taxon>Hemiptera</taxon>
        <taxon>Sternorrhyncha</taxon>
        <taxon>Aphidomorpha</taxon>
        <taxon>Aphidoidea</taxon>
        <taxon>Aphididae</taxon>
        <taxon>Aphidini</taxon>
        <taxon>Aphis</taxon>
        <taxon>Aphis</taxon>
    </lineage>
</organism>
<proteinExistence type="predicted"/>
<keyword evidence="2" id="KW-1185">Reference proteome</keyword>
<gene>
    <name evidence="1" type="ORF">FWK35_00026373</name>
</gene>
<dbReference type="Proteomes" id="UP000478052">
    <property type="component" value="Unassembled WGS sequence"/>
</dbReference>
<dbReference type="AlphaFoldDB" id="A0A6G0VRL5"/>
<dbReference type="OrthoDB" id="6622160at2759"/>
<protein>
    <submittedName>
        <fullName evidence="1">Putative serine/threonine-protein kinase clkA</fullName>
    </submittedName>
</protein>
<evidence type="ECO:0000313" key="2">
    <source>
        <dbReference type="Proteomes" id="UP000478052"/>
    </source>
</evidence>